<dbReference type="NCBIfam" id="TIGR01549">
    <property type="entry name" value="HAD-SF-IA-v1"/>
    <property type="match status" value="1"/>
</dbReference>
<comment type="caution">
    <text evidence="1">The sequence shown here is derived from an EMBL/GenBank/DDBJ whole genome shotgun (WGS) entry which is preliminary data.</text>
</comment>
<dbReference type="InterPro" id="IPR050155">
    <property type="entry name" value="HAD-like_hydrolase_sf"/>
</dbReference>
<dbReference type="Pfam" id="PF13419">
    <property type="entry name" value="HAD_2"/>
    <property type="match status" value="1"/>
</dbReference>
<dbReference type="InterPro" id="IPR036412">
    <property type="entry name" value="HAD-like_sf"/>
</dbReference>
<dbReference type="RefSeq" id="WP_125693934.1">
    <property type="nucleotide sequence ID" value="NZ_JBHSSK010000026.1"/>
</dbReference>
<dbReference type="Gene3D" id="3.40.50.1000">
    <property type="entry name" value="HAD superfamily/HAD-like"/>
    <property type="match status" value="1"/>
</dbReference>
<dbReference type="Proteomes" id="UP001596254">
    <property type="component" value="Unassembled WGS sequence"/>
</dbReference>
<dbReference type="Gene3D" id="1.10.150.240">
    <property type="entry name" value="Putative phosphatase, domain 2"/>
    <property type="match status" value="1"/>
</dbReference>
<dbReference type="EMBL" id="JBHSSK010000026">
    <property type="protein sequence ID" value="MFC6207889.1"/>
    <property type="molecule type" value="Genomic_DNA"/>
</dbReference>
<sequence>MRYQQIFWDFDGTLVDTYPGMVAAFHQALVACRVNDFEIDDDDVYRTMRQHSLGTALQRFSAEYQLDQDRLAKIYQRKVAPMLSSAQPFKGAATILASIVAAGGRNFLLTHRDAQALNRLDELNLKQYFTGFVTASDNYPRKPDPTSLQALCRQFDADPQLALMVGDRTLDVTAGHRAGMAGALFDLDHLIVADSQPEFRTAELAELQAWLLA</sequence>
<dbReference type="GO" id="GO:0016787">
    <property type="term" value="F:hydrolase activity"/>
    <property type="evidence" value="ECO:0007669"/>
    <property type="project" value="UniProtKB-KW"/>
</dbReference>
<accession>A0ABW1SU31</accession>
<keyword evidence="2" id="KW-1185">Reference proteome</keyword>
<dbReference type="PROSITE" id="PS51257">
    <property type="entry name" value="PROKAR_LIPOPROTEIN"/>
    <property type="match status" value="1"/>
</dbReference>
<evidence type="ECO:0000313" key="1">
    <source>
        <dbReference type="EMBL" id="MFC6207889.1"/>
    </source>
</evidence>
<dbReference type="SUPFAM" id="SSF56784">
    <property type="entry name" value="HAD-like"/>
    <property type="match status" value="1"/>
</dbReference>
<organism evidence="1 2">
    <name type="scientific">Levilactobacillus tongjiangensis</name>
    <dbReference type="NCBI Taxonomy" id="2486023"/>
    <lineage>
        <taxon>Bacteria</taxon>
        <taxon>Bacillati</taxon>
        <taxon>Bacillota</taxon>
        <taxon>Bacilli</taxon>
        <taxon>Lactobacillales</taxon>
        <taxon>Lactobacillaceae</taxon>
        <taxon>Levilactobacillus</taxon>
    </lineage>
</organism>
<dbReference type="PANTHER" id="PTHR43434">
    <property type="entry name" value="PHOSPHOGLYCOLATE PHOSPHATASE"/>
    <property type="match status" value="1"/>
</dbReference>
<dbReference type="InterPro" id="IPR023214">
    <property type="entry name" value="HAD_sf"/>
</dbReference>
<dbReference type="SFLD" id="SFLDS00003">
    <property type="entry name" value="Haloacid_Dehalogenase"/>
    <property type="match status" value="1"/>
</dbReference>
<reference evidence="2" key="1">
    <citation type="journal article" date="2019" name="Int. J. Syst. Evol. Microbiol.">
        <title>The Global Catalogue of Microorganisms (GCM) 10K type strain sequencing project: providing services to taxonomists for standard genome sequencing and annotation.</title>
        <authorList>
            <consortium name="The Broad Institute Genomics Platform"/>
            <consortium name="The Broad Institute Genome Sequencing Center for Infectious Disease"/>
            <person name="Wu L."/>
            <person name="Ma J."/>
        </authorList>
    </citation>
    <scope>NUCLEOTIDE SEQUENCE [LARGE SCALE GENOMIC DNA]</scope>
    <source>
        <strain evidence="2">CCM 8905</strain>
    </source>
</reference>
<dbReference type="PANTHER" id="PTHR43434:SF25">
    <property type="entry name" value="PHOSPHOGLYCOLATE PHOSPHATASE"/>
    <property type="match status" value="1"/>
</dbReference>
<dbReference type="InterPro" id="IPR041492">
    <property type="entry name" value="HAD_2"/>
</dbReference>
<name>A0ABW1SU31_9LACO</name>
<proteinExistence type="predicted"/>
<evidence type="ECO:0000313" key="2">
    <source>
        <dbReference type="Proteomes" id="UP001596254"/>
    </source>
</evidence>
<protein>
    <submittedName>
        <fullName evidence="1">HAD-IA family hydrolase</fullName>
    </submittedName>
</protein>
<dbReference type="InterPro" id="IPR006439">
    <property type="entry name" value="HAD-SF_hydro_IA"/>
</dbReference>
<dbReference type="SFLD" id="SFLDG01129">
    <property type="entry name" value="C1.5:_HAD__Beta-PGM__Phosphata"/>
    <property type="match status" value="1"/>
</dbReference>
<dbReference type="InterPro" id="IPR023198">
    <property type="entry name" value="PGP-like_dom2"/>
</dbReference>
<keyword evidence="1" id="KW-0378">Hydrolase</keyword>
<gene>
    <name evidence="1" type="ORF">ACFP1G_10500</name>
</gene>